<comment type="caution">
    <text evidence="13">The sequence shown here is derived from an EMBL/GenBank/DDBJ whole genome shotgun (WGS) entry which is preliminary data.</text>
</comment>
<sequence>MDNVVFEGIAFLVAAVLAPTLFKQLGFGTAVGYLFAGILIGPYGLRVFDDAESVMDVAQLGVVLLLFVIGLDTRLSRLVAMRRDILVVGNGQVWLTTLALGVVAWAFGLSLSAVVIVGFAFALSGTAIALQLLDERGDMSRPYGQKSFAVLLTQDMLTVPMLALIPLFLIGTESISRTGTALGDTALALGVVAGIVLIGRYVLDHVFRFLAAAGAREVMTAAALLVVIFSSMAADFAGLSMALGAFLAGVMLAGSSYRHQLRADVEPFRGLLLALFFMSIGMLINLPEVWSNLGLVLLLLAAYLAIKVFVATLVAHFSGSSWPESLRSGLLLCAAGEFAFVLVPLIAGQGLIDAATTNTLIALAALSMVASPPLAVMAERWIRKLEHREQAPEEDFSGARGSALVIGFGRFGQIASQLLLAEGIETTLIDSRPERIRAAARFGFKVYYGHGLNLDMLRAAGAEEAKLIMVCIDDPAEALAMVKMIRSAFPEVKLHARALDRGHSLALTKAGVDYQIRETLESALTAGRHMLEALGISHEQARQTEHDVRRRDAQRLERQCYEGMDAGTDFLHSNLQPEPLKAPDHPAKPINPEADEILQQEDREADAKAN</sequence>
<evidence type="ECO:0000256" key="10">
    <source>
        <dbReference type="SAM" id="MobiDB-lite"/>
    </source>
</evidence>
<feature type="transmembrane region" description="Helical" evidence="11">
    <location>
        <begin position="85"/>
        <end position="107"/>
    </location>
</feature>
<evidence type="ECO:0000256" key="7">
    <source>
        <dbReference type="ARBA" id="ARBA00022989"/>
    </source>
</evidence>
<organism evidence="13 14">
    <name type="scientific">Natronospirillum operosum</name>
    <dbReference type="NCBI Taxonomy" id="2759953"/>
    <lineage>
        <taxon>Bacteria</taxon>
        <taxon>Pseudomonadati</taxon>
        <taxon>Pseudomonadota</taxon>
        <taxon>Gammaproteobacteria</taxon>
        <taxon>Oceanospirillales</taxon>
        <taxon>Natronospirillaceae</taxon>
        <taxon>Natronospirillum</taxon>
    </lineage>
</organism>
<dbReference type="GO" id="GO:0005886">
    <property type="term" value="C:plasma membrane"/>
    <property type="evidence" value="ECO:0007669"/>
    <property type="project" value="TreeGrafter"/>
</dbReference>
<evidence type="ECO:0000256" key="9">
    <source>
        <dbReference type="ARBA" id="ARBA00023136"/>
    </source>
</evidence>
<feature type="transmembrane region" description="Helical" evidence="11">
    <location>
        <begin position="293"/>
        <end position="317"/>
    </location>
</feature>
<keyword evidence="4" id="KW-0633">Potassium transport</keyword>
<protein>
    <submittedName>
        <fullName evidence="13">Potassium transporter TrkA</fullName>
    </submittedName>
</protein>
<feature type="transmembrane region" description="Helical" evidence="11">
    <location>
        <begin position="236"/>
        <end position="256"/>
    </location>
</feature>
<evidence type="ECO:0000313" key="14">
    <source>
        <dbReference type="Proteomes" id="UP000297475"/>
    </source>
</evidence>
<dbReference type="SUPFAM" id="SSF51735">
    <property type="entry name" value="NAD(P)-binding Rossmann-fold domains"/>
    <property type="match status" value="1"/>
</dbReference>
<feature type="transmembrane region" description="Helical" evidence="11">
    <location>
        <begin position="113"/>
        <end position="133"/>
    </location>
</feature>
<name>A0A4Z0WGM1_9GAMM</name>
<keyword evidence="9 11" id="KW-0472">Membrane</keyword>
<dbReference type="PANTHER" id="PTHR46157">
    <property type="entry name" value="K(+) EFFLUX ANTIPORTER 3, CHLOROPLASTIC"/>
    <property type="match status" value="1"/>
</dbReference>
<dbReference type="GO" id="GO:0006813">
    <property type="term" value="P:potassium ion transport"/>
    <property type="evidence" value="ECO:0007669"/>
    <property type="project" value="UniProtKB-KW"/>
</dbReference>
<keyword evidence="5 11" id="KW-0812">Transmembrane</keyword>
<dbReference type="GO" id="GO:0012505">
    <property type="term" value="C:endomembrane system"/>
    <property type="evidence" value="ECO:0007669"/>
    <property type="project" value="UniProtKB-SubCell"/>
</dbReference>
<feature type="transmembrane region" description="Helical" evidence="11">
    <location>
        <begin position="148"/>
        <end position="169"/>
    </location>
</feature>
<dbReference type="EMBL" id="SRMF01000001">
    <property type="protein sequence ID" value="TGG94876.1"/>
    <property type="molecule type" value="Genomic_DNA"/>
</dbReference>
<feature type="domain" description="RCK N-terminal" evidence="12">
    <location>
        <begin position="400"/>
        <end position="516"/>
    </location>
</feature>
<feature type="transmembrane region" description="Helical" evidence="11">
    <location>
        <begin position="181"/>
        <end position="202"/>
    </location>
</feature>
<comment type="subcellular location">
    <subcellularLocation>
        <location evidence="1">Endomembrane system</location>
        <topology evidence="1">Multi-pass membrane protein</topology>
    </subcellularLocation>
</comment>
<dbReference type="GO" id="GO:0015297">
    <property type="term" value="F:antiporter activity"/>
    <property type="evidence" value="ECO:0007669"/>
    <property type="project" value="UniProtKB-KW"/>
</dbReference>
<dbReference type="Pfam" id="PF00999">
    <property type="entry name" value="Na_H_Exchanger"/>
    <property type="match status" value="1"/>
</dbReference>
<dbReference type="InterPro" id="IPR006153">
    <property type="entry name" value="Cation/H_exchanger_TM"/>
</dbReference>
<feature type="transmembrane region" description="Helical" evidence="11">
    <location>
        <begin position="268"/>
        <end position="287"/>
    </location>
</feature>
<dbReference type="PANTHER" id="PTHR46157:SF8">
    <property type="entry name" value="GLUTATHIONE-REGULATED POTASSIUM-EFFLUX SYSTEM PROTEIN"/>
    <property type="match status" value="1"/>
</dbReference>
<feature type="transmembrane region" description="Helical" evidence="11">
    <location>
        <begin position="6"/>
        <end position="22"/>
    </location>
</feature>
<evidence type="ECO:0000313" key="13">
    <source>
        <dbReference type="EMBL" id="TGG94876.1"/>
    </source>
</evidence>
<dbReference type="Proteomes" id="UP000297475">
    <property type="component" value="Unassembled WGS sequence"/>
</dbReference>
<dbReference type="AlphaFoldDB" id="A0A4Z0WGM1"/>
<dbReference type="InterPro" id="IPR003148">
    <property type="entry name" value="RCK_N"/>
</dbReference>
<keyword evidence="8" id="KW-0406">Ion transport</keyword>
<evidence type="ECO:0000256" key="3">
    <source>
        <dbReference type="ARBA" id="ARBA00022449"/>
    </source>
</evidence>
<evidence type="ECO:0000256" key="1">
    <source>
        <dbReference type="ARBA" id="ARBA00004127"/>
    </source>
</evidence>
<accession>A0A4Z0WGM1</accession>
<dbReference type="InterPro" id="IPR036291">
    <property type="entry name" value="NAD(P)-bd_dom_sf"/>
</dbReference>
<dbReference type="InterPro" id="IPR038770">
    <property type="entry name" value="Na+/solute_symporter_sf"/>
</dbReference>
<dbReference type="OrthoDB" id="9781411at2"/>
<dbReference type="Gene3D" id="1.20.1530.20">
    <property type="match status" value="1"/>
</dbReference>
<feature type="transmembrane region" description="Helical" evidence="11">
    <location>
        <begin position="359"/>
        <end position="378"/>
    </location>
</feature>
<keyword evidence="3" id="KW-0050">Antiport</keyword>
<evidence type="ECO:0000256" key="4">
    <source>
        <dbReference type="ARBA" id="ARBA00022538"/>
    </source>
</evidence>
<dbReference type="RefSeq" id="WP_135480076.1">
    <property type="nucleotide sequence ID" value="NZ_SRMF01000001.1"/>
</dbReference>
<evidence type="ECO:0000256" key="2">
    <source>
        <dbReference type="ARBA" id="ARBA00022448"/>
    </source>
</evidence>
<keyword evidence="14" id="KW-1185">Reference proteome</keyword>
<evidence type="ECO:0000256" key="8">
    <source>
        <dbReference type="ARBA" id="ARBA00023065"/>
    </source>
</evidence>
<evidence type="ECO:0000259" key="12">
    <source>
        <dbReference type="PROSITE" id="PS51201"/>
    </source>
</evidence>
<keyword evidence="7 11" id="KW-1133">Transmembrane helix</keyword>
<evidence type="ECO:0000256" key="11">
    <source>
        <dbReference type="SAM" id="Phobius"/>
    </source>
</evidence>
<dbReference type="GO" id="GO:1902600">
    <property type="term" value="P:proton transmembrane transport"/>
    <property type="evidence" value="ECO:0007669"/>
    <property type="project" value="InterPro"/>
</dbReference>
<dbReference type="FunFam" id="3.40.50.720:FF:000036">
    <property type="entry name" value="Glutathione-regulated potassium-efflux system protein KefB"/>
    <property type="match status" value="1"/>
</dbReference>
<feature type="transmembrane region" description="Helical" evidence="11">
    <location>
        <begin position="27"/>
        <end position="45"/>
    </location>
</feature>
<evidence type="ECO:0000256" key="6">
    <source>
        <dbReference type="ARBA" id="ARBA00022958"/>
    </source>
</evidence>
<gene>
    <name evidence="13" type="ORF">E4656_00135</name>
</gene>
<feature type="region of interest" description="Disordered" evidence="10">
    <location>
        <begin position="568"/>
        <end position="610"/>
    </location>
</feature>
<dbReference type="Pfam" id="PF02254">
    <property type="entry name" value="TrkA_N"/>
    <property type="match status" value="1"/>
</dbReference>
<keyword evidence="6" id="KW-0630">Potassium</keyword>
<feature type="compositionally biased region" description="Basic and acidic residues" evidence="10">
    <location>
        <begin position="600"/>
        <end position="610"/>
    </location>
</feature>
<keyword evidence="2" id="KW-0813">Transport</keyword>
<dbReference type="PROSITE" id="PS51201">
    <property type="entry name" value="RCK_N"/>
    <property type="match status" value="1"/>
</dbReference>
<reference evidence="13 14" key="1">
    <citation type="submission" date="2019-04" db="EMBL/GenBank/DDBJ databases">
        <title>Natronospirillum operosus gen. nov., sp. nov., a haloalkaliphilic satellite isolated from decaying biomass of laboratory culture of cyanobacterium Geitlerinema sp. and proposal of Natronospirillaceae fam. nov. and Saccharospirillaceae fam. nov.</title>
        <authorList>
            <person name="Kevbrin V."/>
            <person name="Boltyanskaya Y."/>
            <person name="Koziaeva V."/>
            <person name="Grouzdev D.S."/>
            <person name="Park M."/>
            <person name="Cho J."/>
        </authorList>
    </citation>
    <scope>NUCLEOTIDE SEQUENCE [LARGE SCALE GENOMIC DNA]</scope>
    <source>
        <strain evidence="13 14">G-116</strain>
    </source>
</reference>
<feature type="transmembrane region" description="Helical" evidence="11">
    <location>
        <begin position="57"/>
        <end position="73"/>
    </location>
</feature>
<feature type="transmembrane region" description="Helical" evidence="11">
    <location>
        <begin position="329"/>
        <end position="347"/>
    </location>
</feature>
<evidence type="ECO:0000256" key="5">
    <source>
        <dbReference type="ARBA" id="ARBA00022692"/>
    </source>
</evidence>
<dbReference type="Gene3D" id="3.40.50.720">
    <property type="entry name" value="NAD(P)-binding Rossmann-like Domain"/>
    <property type="match status" value="1"/>
</dbReference>
<proteinExistence type="predicted"/>